<evidence type="ECO:0000256" key="10">
    <source>
        <dbReference type="RuleBase" id="RU004549"/>
    </source>
</evidence>
<evidence type="ECO:0000313" key="12">
    <source>
        <dbReference type="EnsemblPlants" id="ONIVA05G06250.1"/>
    </source>
</evidence>
<dbReference type="EnsemblPlants" id="ONIVA05G06250.1">
    <property type="protein sequence ID" value="ONIVA05G06250.1"/>
    <property type="gene ID" value="ONIVA05G06250"/>
</dbReference>
<reference evidence="12" key="2">
    <citation type="submission" date="2018-04" db="EMBL/GenBank/DDBJ databases">
        <title>OnivRS2 (Oryza nivara Reference Sequence Version 2).</title>
        <authorList>
            <person name="Zhang J."/>
            <person name="Kudrna D."/>
            <person name="Lee S."/>
            <person name="Talag J."/>
            <person name="Rajasekar S."/>
            <person name="Welchert J."/>
            <person name="Hsing Y.-I."/>
            <person name="Wing R.A."/>
        </authorList>
    </citation>
    <scope>NUCLEOTIDE SEQUENCE [LARGE SCALE GENOMIC DNA]</scope>
    <source>
        <strain evidence="12">SL10</strain>
    </source>
</reference>
<keyword evidence="7 10" id="KW-0804">Transcription</keyword>
<dbReference type="AlphaFoldDB" id="A0A0E0HAJ5"/>
<evidence type="ECO:0000256" key="1">
    <source>
        <dbReference type="ARBA" id="ARBA00002159"/>
    </source>
</evidence>
<evidence type="ECO:0000313" key="13">
    <source>
        <dbReference type="Proteomes" id="UP000006591"/>
    </source>
</evidence>
<evidence type="ECO:0000256" key="2">
    <source>
        <dbReference type="ARBA" id="ARBA00004123"/>
    </source>
</evidence>
<dbReference type="GO" id="GO:0006355">
    <property type="term" value="P:regulation of DNA-templated transcription"/>
    <property type="evidence" value="ECO:0007669"/>
    <property type="project" value="InterPro"/>
</dbReference>
<comment type="subcellular location">
    <subcellularLocation>
        <location evidence="2 10">Nucleus</location>
    </subcellularLocation>
</comment>
<dbReference type="OMA" id="MFIGTAR"/>
<keyword evidence="6 10" id="KW-0805">Transcription regulation</keyword>
<dbReference type="InterPro" id="IPR053793">
    <property type="entry name" value="PB1-like"/>
</dbReference>
<evidence type="ECO:0000256" key="9">
    <source>
        <dbReference type="ARBA" id="ARBA00023294"/>
    </source>
</evidence>
<dbReference type="FunFam" id="3.10.20.90:FF:000225">
    <property type="entry name" value="Auxin-responsive protein"/>
    <property type="match status" value="1"/>
</dbReference>
<dbReference type="InterPro" id="IPR033389">
    <property type="entry name" value="AUX/IAA_dom"/>
</dbReference>
<proteinExistence type="inferred from homology"/>
<dbReference type="PROSITE" id="PS51745">
    <property type="entry name" value="PB1"/>
    <property type="match status" value="1"/>
</dbReference>
<accession>A0A0E0HAJ5</accession>
<evidence type="ECO:0000256" key="6">
    <source>
        <dbReference type="ARBA" id="ARBA00023015"/>
    </source>
</evidence>
<dbReference type="Pfam" id="PF02309">
    <property type="entry name" value="AUX_IAA"/>
    <property type="match status" value="1"/>
</dbReference>
<comment type="function">
    <text evidence="1 10">Aux/IAA proteins are short-lived transcriptional factors that function as repressors of early auxin response genes at low auxin concentrations.</text>
</comment>
<dbReference type="STRING" id="4536.A0A0E0HAJ5"/>
<dbReference type="PANTHER" id="PTHR31734">
    <property type="entry name" value="AUXIN-RESPONSIVE PROTEIN IAA17"/>
    <property type="match status" value="1"/>
</dbReference>
<reference evidence="12" key="1">
    <citation type="submission" date="2015-04" db="UniProtKB">
        <authorList>
            <consortium name="EnsemblPlants"/>
        </authorList>
    </citation>
    <scope>IDENTIFICATION</scope>
    <source>
        <strain evidence="12">SL10</strain>
    </source>
</reference>
<dbReference type="GO" id="GO:0009734">
    <property type="term" value="P:auxin-activated signaling pathway"/>
    <property type="evidence" value="ECO:0007669"/>
    <property type="project" value="UniProtKB-UniRule"/>
</dbReference>
<comment type="subunit">
    <text evidence="4 10">Homodimers and heterodimers.</text>
</comment>
<name>A0A0E0HAJ5_ORYNI</name>
<dbReference type="InterPro" id="IPR003311">
    <property type="entry name" value="AUX_IAA"/>
</dbReference>
<evidence type="ECO:0000256" key="3">
    <source>
        <dbReference type="ARBA" id="ARBA00006728"/>
    </source>
</evidence>
<feature type="domain" description="PB1" evidence="11">
    <location>
        <begin position="112"/>
        <end position="229"/>
    </location>
</feature>
<evidence type="ECO:0000256" key="4">
    <source>
        <dbReference type="ARBA" id="ARBA00011726"/>
    </source>
</evidence>
<organism evidence="12">
    <name type="scientific">Oryza nivara</name>
    <name type="common">Indian wild rice</name>
    <name type="synonym">Oryza sativa f. spontanea</name>
    <dbReference type="NCBI Taxonomy" id="4536"/>
    <lineage>
        <taxon>Eukaryota</taxon>
        <taxon>Viridiplantae</taxon>
        <taxon>Streptophyta</taxon>
        <taxon>Embryophyta</taxon>
        <taxon>Tracheophyta</taxon>
        <taxon>Spermatophyta</taxon>
        <taxon>Magnoliopsida</taxon>
        <taxon>Liliopsida</taxon>
        <taxon>Poales</taxon>
        <taxon>Poaceae</taxon>
        <taxon>BOP clade</taxon>
        <taxon>Oryzoideae</taxon>
        <taxon>Oryzeae</taxon>
        <taxon>Oryzinae</taxon>
        <taxon>Oryza</taxon>
    </lineage>
</organism>
<keyword evidence="5 10" id="KW-0678">Repressor</keyword>
<sequence>MAWNGRFGEDGEEERSLELSLALPGYFSSSGLQGNTSTAADGAKGNDGFKASKKMLKFAPKFSAIRSRPAAPVVGWPPVRSFRRNLASSSSSSKPPRGGRDAAAAAAGGKVARFVKVNMDGVPIGRKVDLAAHGGYGELSAAVDRLFRGLLAAQRDPTMATAAAAAAAGESCTGEEEAIAGLLDGGSGEYTLVYEDDEGDQMLVGDVPWNMFIAAARRLRVLRSSDLNASTIRAGSRKRATAE</sequence>
<dbReference type="Proteomes" id="UP000006591">
    <property type="component" value="Chromosome 5"/>
</dbReference>
<comment type="similarity">
    <text evidence="3 10">Belongs to the Aux/IAA family.</text>
</comment>
<evidence type="ECO:0000259" key="11">
    <source>
        <dbReference type="PROSITE" id="PS51745"/>
    </source>
</evidence>
<evidence type="ECO:0000256" key="7">
    <source>
        <dbReference type="ARBA" id="ARBA00023163"/>
    </source>
</evidence>
<dbReference type="GO" id="GO:0005634">
    <property type="term" value="C:nucleus"/>
    <property type="evidence" value="ECO:0007669"/>
    <property type="project" value="UniProtKB-SubCell"/>
</dbReference>
<protein>
    <recommendedName>
        <fullName evidence="10">Auxin-responsive protein</fullName>
    </recommendedName>
</protein>
<keyword evidence="9 10" id="KW-0927">Auxin signaling pathway</keyword>
<evidence type="ECO:0000256" key="8">
    <source>
        <dbReference type="ARBA" id="ARBA00023242"/>
    </source>
</evidence>
<keyword evidence="8 10" id="KW-0539">Nucleus</keyword>
<dbReference type="Gramene" id="ONIVA05G06250.1">
    <property type="protein sequence ID" value="ONIVA05G06250.1"/>
    <property type="gene ID" value="ONIVA05G06250"/>
</dbReference>
<keyword evidence="13" id="KW-1185">Reference proteome</keyword>
<dbReference type="Gene3D" id="3.10.20.90">
    <property type="entry name" value="Phosphatidylinositol 3-kinase Catalytic Subunit, Chain A, domain 1"/>
    <property type="match status" value="1"/>
</dbReference>
<dbReference type="eggNOG" id="ENOG502QPYY">
    <property type="taxonomic scope" value="Eukaryota"/>
</dbReference>
<evidence type="ECO:0000256" key="5">
    <source>
        <dbReference type="ARBA" id="ARBA00022491"/>
    </source>
</evidence>
<dbReference type="PANTHER" id="PTHR31734:SF33">
    <property type="entry name" value="AUXIN-RESPONSIVE PROTEIN IAA16"/>
    <property type="match status" value="1"/>
</dbReference>
<dbReference type="SUPFAM" id="SSF54277">
    <property type="entry name" value="CAD &amp; PB1 domains"/>
    <property type="match status" value="1"/>
</dbReference>
<dbReference type="HOGENOM" id="CLU_049393_2_2_1"/>